<feature type="region of interest" description="Disordered" evidence="1">
    <location>
        <begin position="381"/>
        <end position="437"/>
    </location>
</feature>
<feature type="compositionally biased region" description="Polar residues" evidence="1">
    <location>
        <begin position="381"/>
        <end position="406"/>
    </location>
</feature>
<proteinExistence type="predicted"/>
<evidence type="ECO:0000313" key="3">
    <source>
        <dbReference type="Proteomes" id="UP000275078"/>
    </source>
</evidence>
<reference evidence="2 3" key="1">
    <citation type="journal article" date="2018" name="Nat. Ecol. Evol.">
        <title>Pezizomycetes genomes reveal the molecular basis of ectomycorrhizal truffle lifestyle.</title>
        <authorList>
            <person name="Murat C."/>
            <person name="Payen T."/>
            <person name="Noel B."/>
            <person name="Kuo A."/>
            <person name="Morin E."/>
            <person name="Chen J."/>
            <person name="Kohler A."/>
            <person name="Krizsan K."/>
            <person name="Balestrini R."/>
            <person name="Da Silva C."/>
            <person name="Montanini B."/>
            <person name="Hainaut M."/>
            <person name="Levati E."/>
            <person name="Barry K.W."/>
            <person name="Belfiori B."/>
            <person name="Cichocki N."/>
            <person name="Clum A."/>
            <person name="Dockter R.B."/>
            <person name="Fauchery L."/>
            <person name="Guy J."/>
            <person name="Iotti M."/>
            <person name="Le Tacon F."/>
            <person name="Lindquist E.A."/>
            <person name="Lipzen A."/>
            <person name="Malagnac F."/>
            <person name="Mello A."/>
            <person name="Molinier V."/>
            <person name="Miyauchi S."/>
            <person name="Poulain J."/>
            <person name="Riccioni C."/>
            <person name="Rubini A."/>
            <person name="Sitrit Y."/>
            <person name="Splivallo R."/>
            <person name="Traeger S."/>
            <person name="Wang M."/>
            <person name="Zifcakova L."/>
            <person name="Wipf D."/>
            <person name="Zambonelli A."/>
            <person name="Paolocci F."/>
            <person name="Nowrousian M."/>
            <person name="Ottonello S."/>
            <person name="Baldrian P."/>
            <person name="Spatafora J.W."/>
            <person name="Henrissat B."/>
            <person name="Nagy L.G."/>
            <person name="Aury J.M."/>
            <person name="Wincker P."/>
            <person name="Grigoriev I.V."/>
            <person name="Bonfante P."/>
            <person name="Martin F.M."/>
        </authorList>
    </citation>
    <scope>NUCLEOTIDE SEQUENCE [LARGE SCALE GENOMIC DNA]</scope>
    <source>
        <strain evidence="2 3">RN42</strain>
    </source>
</reference>
<keyword evidence="3" id="KW-1185">Reference proteome</keyword>
<dbReference type="Proteomes" id="UP000275078">
    <property type="component" value="Unassembled WGS sequence"/>
</dbReference>
<dbReference type="AlphaFoldDB" id="A0A3N4HWQ1"/>
<gene>
    <name evidence="2" type="ORF">BJ508DRAFT_311129</name>
</gene>
<sequence length="719" mass="80787">MSAQPNEINSDSEPSSASRFFSTATQQAYLEYLETRPKSTHYDAAKREKYRAILSNRDWKLEPSDPEYYTFMNKRNEVLHNFKLGESALGERENQLYRYQKAPKSSLYVVCIYEAFDIVSRLHVRLGHAGKNKTHQAFEKEFYGLSREDIAWLIGRCEHCLSRQAGNSKPELTPIRSHYILERVQIDLIDKRSAPDGPYNWILSIRDHFNWSNGLPTVAWQINVTAGHEGLGTGVSPFLVFFGREPRFDLSDKPAGFGNFRVSEQDVEEIEEAGQVEYQEPTSFHPPQLPLLPSGKRAQRFPQKISHGSQLQLESLSHSVAGSSIPDALIDPELRNEPRIQMNSESSHDITPQMQSQGERETSEEAINTNDLNSASIQQFNESSTQNCGNNEPLSTCQSHTRSTGPTPLPEPSLNDPMHSTPMGSNFSNSALRSGRNPTEMELRVRKVADRVAEKMIQKHSRHRNVTTFKPGEIVLVSIPKQDRGDSPRLPCQVLKGPLGRDGYLVRSEHGTINRIQQTKDLIRAASTTSFYTRFPPLPPEDSIDVTSMLRLGISLRTAARTGSSKTAEALGCDCGSKSERGACVNQRWCTCRRKGAKCTNYCHGKSERNRDNCRNMATRSRQNDRVIAHDVDDSLRQLVPETITHHHNLRSTTQAQEEEQLAQQFEREVAASDALSGEHGRGGLRQSSMFSAQLSYRDQTGLPPLMELVAATDELPGP</sequence>
<dbReference type="EMBL" id="ML119745">
    <property type="protein sequence ID" value="RPA76401.1"/>
    <property type="molecule type" value="Genomic_DNA"/>
</dbReference>
<evidence type="ECO:0000313" key="2">
    <source>
        <dbReference type="EMBL" id="RPA76401.1"/>
    </source>
</evidence>
<evidence type="ECO:0008006" key="4">
    <source>
        <dbReference type="Google" id="ProtNLM"/>
    </source>
</evidence>
<protein>
    <recommendedName>
        <fullName evidence="4">Integrase zinc-binding domain-containing protein</fullName>
    </recommendedName>
</protein>
<feature type="region of interest" description="Disordered" evidence="1">
    <location>
        <begin position="341"/>
        <end position="366"/>
    </location>
</feature>
<dbReference type="STRING" id="1160509.A0A3N4HWQ1"/>
<organism evidence="2 3">
    <name type="scientific">Ascobolus immersus RN42</name>
    <dbReference type="NCBI Taxonomy" id="1160509"/>
    <lineage>
        <taxon>Eukaryota</taxon>
        <taxon>Fungi</taxon>
        <taxon>Dikarya</taxon>
        <taxon>Ascomycota</taxon>
        <taxon>Pezizomycotina</taxon>
        <taxon>Pezizomycetes</taxon>
        <taxon>Pezizales</taxon>
        <taxon>Ascobolaceae</taxon>
        <taxon>Ascobolus</taxon>
    </lineage>
</organism>
<feature type="compositionally biased region" description="Polar residues" evidence="1">
    <location>
        <begin position="341"/>
        <end position="357"/>
    </location>
</feature>
<name>A0A3N4HWQ1_ASCIM</name>
<evidence type="ECO:0000256" key="1">
    <source>
        <dbReference type="SAM" id="MobiDB-lite"/>
    </source>
</evidence>
<feature type="compositionally biased region" description="Polar residues" evidence="1">
    <location>
        <begin position="422"/>
        <end position="432"/>
    </location>
</feature>
<feature type="region of interest" description="Disordered" evidence="1">
    <location>
        <begin position="277"/>
        <end position="310"/>
    </location>
</feature>
<accession>A0A3N4HWQ1</accession>
<dbReference type="OrthoDB" id="4955652at2759"/>